<dbReference type="InterPro" id="IPR014990">
    <property type="entry name" value="DUF1838"/>
</dbReference>
<accession>A0A381N514</accession>
<evidence type="ECO:0000313" key="1">
    <source>
        <dbReference type="EMBL" id="SUZ48748.1"/>
    </source>
</evidence>
<proteinExistence type="predicted"/>
<dbReference type="EMBL" id="UINC01000084">
    <property type="protein sequence ID" value="SUZ48748.1"/>
    <property type="molecule type" value="Genomic_DNA"/>
</dbReference>
<protein>
    <recommendedName>
        <fullName evidence="2">DUF1838 domain-containing protein</fullName>
    </recommendedName>
</protein>
<dbReference type="AlphaFoldDB" id="A0A381N514"/>
<sequence length="290" mass="33435">MAIEFEHEINFQSNTWNRDAWARIQGDLNSEKEAICYVNGQILGVRPGEAAKELCGFETFLCTRLLPQQEDGSIRRLNKEVIYYTDSRSGEVIHEWTNPWTEEVVNVVHVANDPFNYTISEWLILAPEDFPGQEKKEPRKIPLIFPWKVVGETVILNTDMHLYYPNALQPDKWVRESSGTMAQVSEMMRYFVSLEDLKNPTLTSVLFNGTWNRITPWLPWMLMGQTPGHCVYVGTMVKSDTIEVVPAHVRKFTEENYPHMLSAPTEDYGPSISSLEYYSREQTPAPPLKD</sequence>
<reference evidence="1" key="1">
    <citation type="submission" date="2018-05" db="EMBL/GenBank/DDBJ databases">
        <authorList>
            <person name="Lanie J.A."/>
            <person name="Ng W.-L."/>
            <person name="Kazmierczak K.M."/>
            <person name="Andrzejewski T.M."/>
            <person name="Davidsen T.M."/>
            <person name="Wayne K.J."/>
            <person name="Tettelin H."/>
            <person name="Glass J.I."/>
            <person name="Rusch D."/>
            <person name="Podicherti R."/>
            <person name="Tsui H.-C.T."/>
            <person name="Winkler M.E."/>
        </authorList>
    </citation>
    <scope>NUCLEOTIDE SEQUENCE</scope>
</reference>
<organism evidence="1">
    <name type="scientific">marine metagenome</name>
    <dbReference type="NCBI Taxonomy" id="408172"/>
    <lineage>
        <taxon>unclassified sequences</taxon>
        <taxon>metagenomes</taxon>
        <taxon>ecological metagenomes</taxon>
    </lineage>
</organism>
<name>A0A381N514_9ZZZZ</name>
<gene>
    <name evidence="1" type="ORF">METZ01_LOCUS1602</name>
</gene>
<evidence type="ECO:0008006" key="2">
    <source>
        <dbReference type="Google" id="ProtNLM"/>
    </source>
</evidence>
<dbReference type="Pfam" id="PF08894">
    <property type="entry name" value="DUF1838"/>
    <property type="match status" value="1"/>
</dbReference>